<reference evidence="2" key="1">
    <citation type="journal article" date="2023" name="IMA Fungus">
        <title>Comparative genomic study of the Penicillium genus elucidates a diverse pangenome and 15 lateral gene transfer events.</title>
        <authorList>
            <person name="Petersen C."/>
            <person name="Sorensen T."/>
            <person name="Nielsen M.R."/>
            <person name="Sondergaard T.E."/>
            <person name="Sorensen J.L."/>
            <person name="Fitzpatrick D.A."/>
            <person name="Frisvad J.C."/>
            <person name="Nielsen K.L."/>
        </authorList>
    </citation>
    <scope>NUCLEOTIDE SEQUENCE</scope>
    <source>
        <strain evidence="2">IBT 17514</strain>
    </source>
</reference>
<evidence type="ECO:0000313" key="3">
    <source>
        <dbReference type="Proteomes" id="UP001215712"/>
    </source>
</evidence>
<feature type="compositionally biased region" description="Basic residues" evidence="1">
    <location>
        <begin position="77"/>
        <end position="91"/>
    </location>
</feature>
<feature type="region of interest" description="Disordered" evidence="1">
    <location>
        <begin position="1"/>
        <end position="49"/>
    </location>
</feature>
<evidence type="ECO:0000256" key="1">
    <source>
        <dbReference type="SAM" id="MobiDB-lite"/>
    </source>
</evidence>
<comment type="caution">
    <text evidence="2">The sequence shown here is derived from an EMBL/GenBank/DDBJ whole genome shotgun (WGS) entry which is preliminary data.</text>
</comment>
<proteinExistence type="predicted"/>
<keyword evidence="3" id="KW-1185">Reference proteome</keyword>
<dbReference type="Pfam" id="PF09692">
    <property type="entry name" value="Arb1"/>
    <property type="match status" value="1"/>
</dbReference>
<name>A0AAD6HVV4_9EURO</name>
<feature type="compositionally biased region" description="Polar residues" evidence="1">
    <location>
        <begin position="1"/>
        <end position="11"/>
    </location>
</feature>
<dbReference type="AlphaFoldDB" id="A0AAD6HVV4"/>
<dbReference type="EMBL" id="JAQJAN010000001">
    <property type="protein sequence ID" value="KAJ5740137.1"/>
    <property type="molecule type" value="Genomic_DNA"/>
</dbReference>
<gene>
    <name evidence="2" type="ORF">N7493_000009</name>
</gene>
<evidence type="ECO:0008006" key="4">
    <source>
        <dbReference type="Google" id="ProtNLM"/>
    </source>
</evidence>
<sequence length="536" mass="60610">MENNPPASSAISGDLPIRSARRTRQEDGLEAQDPVKKGQVEEVKDETVKRKLQQGMTTTKFEETVSEAVGPVIAARLKKKKKQNKRPKSKRGMGAPTGFEEWGADGPLTPEEHAEDMSLYDPAKSLNDRVEEALMRFDRKRRIESSRRNIFHKYLQYGGITIGPNFGTGVPTKELKTMTKVEAMQARSQTMIEKERENLHVSFDEVVRGFLGSFFMRYFNPEGEEAIKFATNTISNFFTYLLFHNVCPECTEDLLRARETCRVADKELWKNLQLVGKGPGLFNKSCSVLFGGCYFEHAVDQQWKQDAFHDGVLLTSDFAQKIVRHAIAAAASHEAASHFLALVTAKDSLTATKVKDIDGFEIISVNEPEPTCREFYRRFAPDLTPVGIIKAKSFRDPNKPHIDLSPKEQWGWDHGKAPSYEFEFFVEIDALPLMYPGLKVLTDVWELNCGVFYFDEIYSVYPTFYTVIANDMMLNWKRPHAVEAKDSKETQASKSGMDSGINGAVKEALKATGHKVDGKKFNKAEKEEDEDDEIDV</sequence>
<evidence type="ECO:0000313" key="2">
    <source>
        <dbReference type="EMBL" id="KAJ5740137.1"/>
    </source>
</evidence>
<dbReference type="Proteomes" id="UP001215712">
    <property type="component" value="Unassembled WGS sequence"/>
</dbReference>
<feature type="region of interest" description="Disordered" evidence="1">
    <location>
        <begin position="77"/>
        <end position="103"/>
    </location>
</feature>
<dbReference type="GO" id="GO:0031047">
    <property type="term" value="P:regulatory ncRNA-mediated gene silencing"/>
    <property type="evidence" value="ECO:0007669"/>
    <property type="project" value="InterPro"/>
</dbReference>
<reference evidence="2" key="2">
    <citation type="submission" date="2023-01" db="EMBL/GenBank/DDBJ databases">
        <authorList>
            <person name="Petersen C."/>
        </authorList>
    </citation>
    <scope>NUCLEOTIDE SEQUENCE</scope>
    <source>
        <strain evidence="2">IBT 17514</strain>
    </source>
</reference>
<protein>
    <recommendedName>
        <fullName evidence="4">Argonaute complex, subunit Arb1</fullName>
    </recommendedName>
</protein>
<accession>A0AAD6HVV4</accession>
<organism evidence="2 3">
    <name type="scientific">Penicillium malachiteum</name>
    <dbReference type="NCBI Taxonomy" id="1324776"/>
    <lineage>
        <taxon>Eukaryota</taxon>
        <taxon>Fungi</taxon>
        <taxon>Dikarya</taxon>
        <taxon>Ascomycota</taxon>
        <taxon>Pezizomycotina</taxon>
        <taxon>Eurotiomycetes</taxon>
        <taxon>Eurotiomycetidae</taxon>
        <taxon>Eurotiales</taxon>
        <taxon>Aspergillaceae</taxon>
        <taxon>Penicillium</taxon>
    </lineage>
</organism>
<dbReference type="GO" id="GO:0033167">
    <property type="term" value="C:ARC complex"/>
    <property type="evidence" value="ECO:0007669"/>
    <property type="project" value="InterPro"/>
</dbReference>
<feature type="compositionally biased region" description="Basic and acidic residues" evidence="1">
    <location>
        <begin position="23"/>
        <end position="49"/>
    </location>
</feature>
<dbReference type="InterPro" id="IPR018606">
    <property type="entry name" value="Arb1"/>
</dbReference>